<organism evidence="3 4">
    <name type="scientific">Actinomadura fulvescens</name>
    <dbReference type="NCBI Taxonomy" id="46160"/>
    <lineage>
        <taxon>Bacteria</taxon>
        <taxon>Bacillati</taxon>
        <taxon>Actinomycetota</taxon>
        <taxon>Actinomycetes</taxon>
        <taxon>Streptosporangiales</taxon>
        <taxon>Thermomonosporaceae</taxon>
        <taxon>Actinomadura</taxon>
    </lineage>
</organism>
<protein>
    <submittedName>
        <fullName evidence="3">Uncharacterized protein</fullName>
    </submittedName>
</protein>
<comment type="caution">
    <text evidence="3">The sequence shown here is derived from an EMBL/GenBank/DDBJ whole genome shotgun (WGS) entry which is preliminary data.</text>
</comment>
<feature type="coiled-coil region" evidence="1">
    <location>
        <begin position="37"/>
        <end position="64"/>
    </location>
</feature>
<keyword evidence="1" id="KW-0175">Coiled coil</keyword>
<evidence type="ECO:0000256" key="2">
    <source>
        <dbReference type="SAM" id="MobiDB-lite"/>
    </source>
</evidence>
<evidence type="ECO:0000256" key="1">
    <source>
        <dbReference type="SAM" id="Coils"/>
    </source>
</evidence>
<proteinExistence type="predicted"/>
<evidence type="ECO:0000313" key="4">
    <source>
        <dbReference type="Proteomes" id="UP001501509"/>
    </source>
</evidence>
<dbReference type="Proteomes" id="UP001501509">
    <property type="component" value="Unassembled WGS sequence"/>
</dbReference>
<dbReference type="EMBL" id="BAAATD010000013">
    <property type="protein sequence ID" value="GAA2627830.1"/>
    <property type="molecule type" value="Genomic_DNA"/>
</dbReference>
<keyword evidence="4" id="KW-1185">Reference proteome</keyword>
<accession>A0ABN3QJC9</accession>
<gene>
    <name evidence="3" type="ORF">GCM10010411_76300</name>
</gene>
<feature type="compositionally biased region" description="Basic and acidic residues" evidence="2">
    <location>
        <begin position="109"/>
        <end position="120"/>
    </location>
</feature>
<feature type="region of interest" description="Disordered" evidence="2">
    <location>
        <begin position="109"/>
        <end position="139"/>
    </location>
</feature>
<evidence type="ECO:0000313" key="3">
    <source>
        <dbReference type="EMBL" id="GAA2627830.1"/>
    </source>
</evidence>
<dbReference type="RefSeq" id="WP_344547363.1">
    <property type="nucleotide sequence ID" value="NZ_BAAATD010000013.1"/>
</dbReference>
<sequence length="139" mass="14900">MTDLRQGEALTVREMRARRRQLERVETKTKDLLDSAVVTTRNRAQQLAAEAADAEAQAAETLAAAVRVYGSATTASSIYGFPANEVEKAAKTVPVTRAREVADGFRQLAERKTVVRRQDHAQPPGPSAGGGPVAESQLG</sequence>
<name>A0ABN3QJC9_9ACTN</name>
<reference evidence="3 4" key="1">
    <citation type="journal article" date="2019" name="Int. J. Syst. Evol. Microbiol.">
        <title>The Global Catalogue of Microorganisms (GCM) 10K type strain sequencing project: providing services to taxonomists for standard genome sequencing and annotation.</title>
        <authorList>
            <consortium name="The Broad Institute Genomics Platform"/>
            <consortium name="The Broad Institute Genome Sequencing Center for Infectious Disease"/>
            <person name="Wu L."/>
            <person name="Ma J."/>
        </authorList>
    </citation>
    <scope>NUCLEOTIDE SEQUENCE [LARGE SCALE GENOMIC DNA]</scope>
    <source>
        <strain evidence="3 4">JCM 6833</strain>
    </source>
</reference>